<comment type="caution">
    <text evidence="2">The sequence shown here is derived from an EMBL/GenBank/DDBJ whole genome shotgun (WGS) entry which is preliminary data.</text>
</comment>
<feature type="transmembrane region" description="Helical" evidence="1">
    <location>
        <begin position="12"/>
        <end position="34"/>
    </location>
</feature>
<accession>A0ABV8G4V3</accession>
<name>A0ABV8G4V3_9ACTN</name>
<feature type="transmembrane region" description="Helical" evidence="1">
    <location>
        <begin position="89"/>
        <end position="110"/>
    </location>
</feature>
<keyword evidence="1" id="KW-0472">Membrane</keyword>
<gene>
    <name evidence="2" type="ORF">ACFOY2_17445</name>
</gene>
<keyword evidence="3" id="KW-1185">Reference proteome</keyword>
<evidence type="ECO:0000256" key="1">
    <source>
        <dbReference type="SAM" id="Phobius"/>
    </source>
</evidence>
<evidence type="ECO:0000313" key="3">
    <source>
        <dbReference type="Proteomes" id="UP001595851"/>
    </source>
</evidence>
<evidence type="ECO:0000313" key="2">
    <source>
        <dbReference type="EMBL" id="MFC4009020.1"/>
    </source>
</evidence>
<organism evidence="2 3">
    <name type="scientific">Nonomuraea purpurea</name>
    <dbReference type="NCBI Taxonomy" id="1849276"/>
    <lineage>
        <taxon>Bacteria</taxon>
        <taxon>Bacillati</taxon>
        <taxon>Actinomycetota</taxon>
        <taxon>Actinomycetes</taxon>
        <taxon>Streptosporangiales</taxon>
        <taxon>Streptosporangiaceae</taxon>
        <taxon>Nonomuraea</taxon>
    </lineage>
</organism>
<dbReference type="EMBL" id="JBHSBI010000008">
    <property type="protein sequence ID" value="MFC4009020.1"/>
    <property type="molecule type" value="Genomic_DNA"/>
</dbReference>
<proteinExistence type="predicted"/>
<keyword evidence="1" id="KW-0812">Transmembrane</keyword>
<feature type="transmembrane region" description="Helical" evidence="1">
    <location>
        <begin position="54"/>
        <end position="77"/>
    </location>
</feature>
<sequence>MSSRDAAGGCAGIMVIGLVVLFAIWPHMLFTSMARELHLGAFAESGLAWGAEALWIEFLFVLMIAANGGGSFLRTLYLGEPGRGAGARMLRCCAVAVLPATLAATTAMAVTGQ</sequence>
<keyword evidence="1" id="KW-1133">Transmembrane helix</keyword>
<protein>
    <submittedName>
        <fullName evidence="2">Uncharacterized protein</fullName>
    </submittedName>
</protein>
<dbReference type="RefSeq" id="WP_379529084.1">
    <property type="nucleotide sequence ID" value="NZ_JBHSBI010000008.1"/>
</dbReference>
<dbReference type="Proteomes" id="UP001595851">
    <property type="component" value="Unassembled WGS sequence"/>
</dbReference>
<reference evidence="3" key="1">
    <citation type="journal article" date="2019" name="Int. J. Syst. Evol. Microbiol.">
        <title>The Global Catalogue of Microorganisms (GCM) 10K type strain sequencing project: providing services to taxonomists for standard genome sequencing and annotation.</title>
        <authorList>
            <consortium name="The Broad Institute Genomics Platform"/>
            <consortium name="The Broad Institute Genome Sequencing Center for Infectious Disease"/>
            <person name="Wu L."/>
            <person name="Ma J."/>
        </authorList>
    </citation>
    <scope>NUCLEOTIDE SEQUENCE [LARGE SCALE GENOMIC DNA]</scope>
    <source>
        <strain evidence="3">TBRC 1276</strain>
    </source>
</reference>